<feature type="binding site" evidence="11">
    <location>
        <position position="192"/>
    </location>
    <ligand>
        <name>FMN</name>
        <dbReference type="ChEBI" id="CHEBI:58210"/>
    </ligand>
</feature>
<organism evidence="13 14">
    <name type="scientific">Tigheibacillus halophilus</name>
    <dbReference type="NCBI Taxonomy" id="361280"/>
    <lineage>
        <taxon>Bacteria</taxon>
        <taxon>Bacillati</taxon>
        <taxon>Bacillota</taxon>
        <taxon>Bacilli</taxon>
        <taxon>Bacillales</taxon>
        <taxon>Bacillaceae</taxon>
        <taxon>Tigheibacillus</taxon>
    </lineage>
</organism>
<dbReference type="Gene3D" id="3.20.20.70">
    <property type="entry name" value="Aldolase class I"/>
    <property type="match status" value="1"/>
</dbReference>
<dbReference type="Pfam" id="PF01070">
    <property type="entry name" value="FMN_dh"/>
    <property type="match status" value="1"/>
</dbReference>
<evidence type="ECO:0000313" key="14">
    <source>
        <dbReference type="Proteomes" id="UP001281447"/>
    </source>
</evidence>
<keyword evidence="2 11" id="KW-0963">Cytoplasm</keyword>
<feature type="domain" description="FMN-dependent dehydrogenase" evidence="12">
    <location>
        <begin position="177"/>
        <end position="335"/>
    </location>
</feature>
<dbReference type="SMART" id="SM01240">
    <property type="entry name" value="IMPDH"/>
    <property type="match status" value="1"/>
</dbReference>
<dbReference type="GO" id="GO:0004452">
    <property type="term" value="F:isopentenyl-diphosphate delta-isomerase activity"/>
    <property type="evidence" value="ECO:0007669"/>
    <property type="project" value="UniProtKB-EC"/>
</dbReference>
<comment type="similarity">
    <text evidence="11">Belongs to the IPP isomerase type 2 family.</text>
</comment>
<dbReference type="CDD" id="cd02811">
    <property type="entry name" value="IDI-2_FMN"/>
    <property type="match status" value="1"/>
</dbReference>
<keyword evidence="14" id="KW-1185">Reference proteome</keyword>
<comment type="cofactor">
    <cofactor evidence="11">
        <name>NADPH</name>
        <dbReference type="ChEBI" id="CHEBI:57783"/>
    </cofactor>
</comment>
<evidence type="ECO:0000256" key="8">
    <source>
        <dbReference type="ARBA" id="ARBA00023229"/>
    </source>
</evidence>
<dbReference type="PIRSF" id="PIRSF003314">
    <property type="entry name" value="IPP_isomerase"/>
    <property type="match status" value="1"/>
</dbReference>
<feature type="binding site" evidence="11">
    <location>
        <position position="66"/>
    </location>
    <ligand>
        <name>FMN</name>
        <dbReference type="ChEBI" id="CHEBI:58210"/>
    </ligand>
</feature>
<comment type="cofactor">
    <cofactor evidence="1 11">
        <name>FMN</name>
        <dbReference type="ChEBI" id="CHEBI:58210"/>
    </cofactor>
</comment>
<comment type="subunit">
    <text evidence="10 11">Homooctamer. Dimer of tetramers.</text>
</comment>
<sequence>METGINKRKTEHIRLCLTDAVEGVEKSTGLEGISFIHNALPEIDFRDIDMQTSFLNKLLKAPFLVSSMTGGSELAVQINQNLAKAAEEKGWVIALGSTRALLESTAHQDSFLIRKYAPSVPLIANLGAVQLNYGYGAEEAQRIVDMTEADSLVLHLNSLQEVIQDEGDVNFDNLLPKIEKVCKTLNVPVGAKEVGFGIDGETARKLYDAGISFIDVAGAGGTSWSQVEKLRSQNQLHKAAAEAFNNWGNPTKDCIVSVKSKVTGVPVVASGGMKTGLDAAKAITIGADVIGFARKLLEAATTSTEAVIKTMDQIELELKITMFGIGAKNLHDLKKYEACVHHGQIIIGRSINKSRSVYRCRLLFMKNKRWVMISNRISSRQLFLCWKGKSSV</sequence>
<comment type="cofactor">
    <cofactor evidence="11">
        <name>Mg(2+)</name>
        <dbReference type="ChEBI" id="CHEBI:18420"/>
    </cofactor>
</comment>
<keyword evidence="9 11" id="KW-0413">Isomerase</keyword>
<feature type="binding site" evidence="11">
    <location>
        <position position="222"/>
    </location>
    <ligand>
        <name>FMN</name>
        <dbReference type="ChEBI" id="CHEBI:58210"/>
    </ligand>
</feature>
<evidence type="ECO:0000256" key="9">
    <source>
        <dbReference type="ARBA" id="ARBA00023235"/>
    </source>
</evidence>
<comment type="function">
    <text evidence="11">Involved in the biosynthesis of isoprenoids. Catalyzes the 1,3-allylic rearrangement of the homoallylic substrate isopentenyl (IPP) to its allylic isomer, dimethylallyl diphosphate (DMAPP).</text>
</comment>
<feature type="binding site" evidence="11">
    <location>
        <begin position="8"/>
        <end position="9"/>
    </location>
    <ligand>
        <name>substrate</name>
    </ligand>
</feature>
<evidence type="ECO:0000256" key="11">
    <source>
        <dbReference type="HAMAP-Rule" id="MF_00354"/>
    </source>
</evidence>
<dbReference type="EC" id="5.3.3.2" evidence="11"/>
<dbReference type="PANTHER" id="PTHR43665:SF1">
    <property type="entry name" value="ISOPENTENYL-DIPHOSPHATE DELTA-ISOMERASE"/>
    <property type="match status" value="1"/>
</dbReference>
<evidence type="ECO:0000256" key="4">
    <source>
        <dbReference type="ARBA" id="ARBA00022643"/>
    </source>
</evidence>
<comment type="subcellular location">
    <subcellularLocation>
        <location evidence="11">Cytoplasm</location>
    </subcellularLocation>
</comment>
<evidence type="ECO:0000256" key="3">
    <source>
        <dbReference type="ARBA" id="ARBA00022630"/>
    </source>
</evidence>
<feature type="binding site" evidence="11">
    <location>
        <position position="125"/>
    </location>
    <ligand>
        <name>FMN</name>
        <dbReference type="ChEBI" id="CHEBI:58210"/>
    </ligand>
</feature>
<comment type="catalytic activity">
    <reaction evidence="11">
        <text>isopentenyl diphosphate = dimethylallyl diphosphate</text>
        <dbReference type="Rhea" id="RHEA:23284"/>
        <dbReference type="ChEBI" id="CHEBI:57623"/>
        <dbReference type="ChEBI" id="CHEBI:128769"/>
        <dbReference type="EC" id="5.3.3.2"/>
    </reaction>
</comment>
<dbReference type="InterPro" id="IPR000262">
    <property type="entry name" value="FMN-dep_DH"/>
</dbReference>
<feature type="binding site" evidence="11">
    <location>
        <position position="97"/>
    </location>
    <ligand>
        <name>FMN</name>
        <dbReference type="ChEBI" id="CHEBI:58210"/>
    </ligand>
</feature>
<keyword evidence="7 11" id="KW-0521">NADP</keyword>
<keyword evidence="5 11" id="KW-0479">Metal-binding</keyword>
<comment type="caution">
    <text evidence="13">The sequence shown here is derived from an EMBL/GenBank/DDBJ whole genome shotgun (WGS) entry which is preliminary data.</text>
</comment>
<feature type="binding site" evidence="11">
    <location>
        <begin position="272"/>
        <end position="274"/>
    </location>
    <ligand>
        <name>FMN</name>
        <dbReference type="ChEBI" id="CHEBI:58210"/>
    </ligand>
</feature>
<keyword evidence="6 11" id="KW-0460">Magnesium</keyword>
<evidence type="ECO:0000313" key="13">
    <source>
        <dbReference type="EMBL" id="MDY0395287.1"/>
    </source>
</evidence>
<keyword evidence="8 11" id="KW-0414">Isoprene biosynthesis</keyword>
<dbReference type="Proteomes" id="UP001281447">
    <property type="component" value="Unassembled WGS sequence"/>
</dbReference>
<reference evidence="13 14" key="1">
    <citation type="submission" date="2023-10" db="EMBL/GenBank/DDBJ databases">
        <title>Virgibacillus halophilus 5B73C genome.</title>
        <authorList>
            <person name="Miliotis G."/>
            <person name="Sengupta P."/>
            <person name="Hameed A."/>
            <person name="Chuvochina M."/>
            <person name="Mcdonagh F."/>
            <person name="Simpson A.C."/>
            <person name="Singh N.K."/>
            <person name="Rekha P.D."/>
            <person name="Raman K."/>
            <person name="Hugenholtz P."/>
            <person name="Venkateswaran K."/>
        </authorList>
    </citation>
    <scope>NUCLEOTIDE SEQUENCE [LARGE SCALE GENOMIC DNA]</scope>
    <source>
        <strain evidence="13 14">5B73C</strain>
    </source>
</reference>
<dbReference type="SUPFAM" id="SSF51395">
    <property type="entry name" value="FMN-linked oxidoreductases"/>
    <property type="match status" value="1"/>
</dbReference>
<accession>A0ABU5C9G0</accession>
<dbReference type="NCBIfam" id="TIGR02151">
    <property type="entry name" value="IPP_isom_2"/>
    <property type="match status" value="1"/>
</dbReference>
<evidence type="ECO:0000256" key="10">
    <source>
        <dbReference type="ARBA" id="ARBA00025810"/>
    </source>
</evidence>
<name>A0ABU5C9G0_9BACI</name>
<dbReference type="EMBL" id="JAWDIP010000003">
    <property type="protein sequence ID" value="MDY0395287.1"/>
    <property type="molecule type" value="Genomic_DNA"/>
</dbReference>
<evidence type="ECO:0000256" key="7">
    <source>
        <dbReference type="ARBA" id="ARBA00022857"/>
    </source>
</evidence>
<feature type="binding site" evidence="11">
    <location>
        <position position="161"/>
    </location>
    <ligand>
        <name>Mg(2+)</name>
        <dbReference type="ChEBI" id="CHEBI:18420"/>
    </ligand>
</feature>
<evidence type="ECO:0000256" key="6">
    <source>
        <dbReference type="ARBA" id="ARBA00022842"/>
    </source>
</evidence>
<evidence type="ECO:0000256" key="5">
    <source>
        <dbReference type="ARBA" id="ARBA00022723"/>
    </source>
</evidence>
<keyword evidence="4 11" id="KW-0288">FMN</keyword>
<evidence type="ECO:0000259" key="12">
    <source>
        <dbReference type="Pfam" id="PF01070"/>
    </source>
</evidence>
<comment type="caution">
    <text evidence="11">Lacks conserved residue(s) required for the propagation of feature annotation.</text>
</comment>
<dbReference type="HAMAP" id="MF_00354">
    <property type="entry name" value="Idi_2"/>
    <property type="match status" value="1"/>
</dbReference>
<feature type="binding site" evidence="11">
    <location>
        <begin position="67"/>
        <end position="69"/>
    </location>
    <ligand>
        <name>FMN</name>
        <dbReference type="ChEBI" id="CHEBI:58210"/>
    </ligand>
</feature>
<evidence type="ECO:0000256" key="2">
    <source>
        <dbReference type="ARBA" id="ARBA00022490"/>
    </source>
</evidence>
<proteinExistence type="inferred from homology"/>
<feature type="binding site" evidence="11">
    <location>
        <begin position="97"/>
        <end position="99"/>
    </location>
    <ligand>
        <name>substrate</name>
    </ligand>
</feature>
<dbReference type="PANTHER" id="PTHR43665">
    <property type="entry name" value="ISOPENTENYL-DIPHOSPHATE DELTA-ISOMERASE"/>
    <property type="match status" value="1"/>
</dbReference>
<evidence type="ECO:0000256" key="1">
    <source>
        <dbReference type="ARBA" id="ARBA00001917"/>
    </source>
</evidence>
<dbReference type="InterPro" id="IPR011179">
    <property type="entry name" value="IPdP_isomerase"/>
</dbReference>
<dbReference type="InterPro" id="IPR013785">
    <property type="entry name" value="Aldolase_TIM"/>
</dbReference>
<feature type="binding site" evidence="11">
    <location>
        <begin position="293"/>
        <end position="294"/>
    </location>
    <ligand>
        <name>FMN</name>
        <dbReference type="ChEBI" id="CHEBI:58210"/>
    </ligand>
</feature>
<protein>
    <recommendedName>
        <fullName evidence="11">Isopentenyl-diphosphate delta-isomerase</fullName>
        <shortName evidence="11">IPP isomerase</shortName>
        <ecNumber evidence="11">5.3.3.2</ecNumber>
    </recommendedName>
    <alternativeName>
        <fullName evidence="11">Isopentenyl diphosphate:dimethylallyl diphosphate isomerase</fullName>
    </alternativeName>
    <alternativeName>
        <fullName evidence="11">Isopentenyl pyrophosphate isomerase</fullName>
    </alternativeName>
    <alternativeName>
        <fullName evidence="11">Type 2 isopentenyl diphosphate isomerase</fullName>
        <shortName evidence="11">IDI-2</shortName>
    </alternativeName>
</protein>
<feature type="binding site" evidence="11">
    <location>
        <position position="160"/>
    </location>
    <ligand>
        <name>substrate</name>
    </ligand>
</feature>
<keyword evidence="3 11" id="KW-0285">Flavoprotein</keyword>
<gene>
    <name evidence="11 13" type="primary">fni</name>
    <name evidence="13" type="ORF">RWE15_13720</name>
</gene>